<dbReference type="InterPro" id="IPR019734">
    <property type="entry name" value="TPR_rpt"/>
</dbReference>
<proteinExistence type="predicted"/>
<protein>
    <submittedName>
        <fullName evidence="3">Tetratricopeptide repeat protein</fullName>
    </submittedName>
</protein>
<dbReference type="Proteomes" id="UP000294980">
    <property type="component" value="Unassembled WGS sequence"/>
</dbReference>
<dbReference type="AlphaFoldDB" id="A0A4R2KK14"/>
<feature type="signal peptide" evidence="2">
    <location>
        <begin position="1"/>
        <end position="33"/>
    </location>
</feature>
<organism evidence="3 4">
    <name type="scientific">Chromatocurvus halotolerans</name>
    <dbReference type="NCBI Taxonomy" id="1132028"/>
    <lineage>
        <taxon>Bacteria</taxon>
        <taxon>Pseudomonadati</taxon>
        <taxon>Pseudomonadota</taxon>
        <taxon>Gammaproteobacteria</taxon>
        <taxon>Cellvibrionales</taxon>
        <taxon>Halieaceae</taxon>
        <taxon>Chromatocurvus</taxon>
    </lineage>
</organism>
<comment type="caution">
    <text evidence="3">The sequence shown here is derived from an EMBL/GenBank/DDBJ whole genome shotgun (WGS) entry which is preliminary data.</text>
</comment>
<evidence type="ECO:0000256" key="1">
    <source>
        <dbReference type="PROSITE-ProRule" id="PRU00339"/>
    </source>
</evidence>
<dbReference type="EMBL" id="SLWX01000014">
    <property type="protein sequence ID" value="TCO74311.1"/>
    <property type="molecule type" value="Genomic_DNA"/>
</dbReference>
<accession>A0A4R2KK14</accession>
<name>A0A4R2KK14_9GAMM</name>
<sequence>MRFLSLRSLKRRWFMQSWLVLILSALLSAQSMAQRSAPWVGDTFDGGSCRGQGQGFGPFDYLGRGALADKLELVERYHFTTDMEQLRGRSRDLLANLDYTLRAWPNHHRALNAMIRHQLSLDSNQRFMLRDLDIPPVECYLQRATNFSPNDDMAYMLMGLLSHRQGYNERADAAYKRAVDLAPHNLQAKYNYGLFLLDMGKNNEAKKYADAVYAAGFPLQGLKKRLAEEE</sequence>
<evidence type="ECO:0000256" key="2">
    <source>
        <dbReference type="SAM" id="SignalP"/>
    </source>
</evidence>
<dbReference type="Pfam" id="PF13181">
    <property type="entry name" value="TPR_8"/>
    <property type="match status" value="2"/>
</dbReference>
<keyword evidence="1" id="KW-0802">TPR repeat</keyword>
<reference evidence="3 4" key="1">
    <citation type="submission" date="2019-03" db="EMBL/GenBank/DDBJ databases">
        <title>Genomic Encyclopedia of Type Strains, Phase IV (KMG-IV): sequencing the most valuable type-strain genomes for metagenomic binning, comparative biology and taxonomic classification.</title>
        <authorList>
            <person name="Goeker M."/>
        </authorList>
    </citation>
    <scope>NUCLEOTIDE SEQUENCE [LARGE SCALE GENOMIC DNA]</scope>
    <source>
        <strain evidence="3 4">DSM 23344</strain>
    </source>
</reference>
<dbReference type="InterPro" id="IPR011990">
    <property type="entry name" value="TPR-like_helical_dom_sf"/>
</dbReference>
<dbReference type="Gene3D" id="1.25.40.10">
    <property type="entry name" value="Tetratricopeptide repeat domain"/>
    <property type="match status" value="1"/>
</dbReference>
<evidence type="ECO:0000313" key="4">
    <source>
        <dbReference type="Proteomes" id="UP000294980"/>
    </source>
</evidence>
<evidence type="ECO:0000313" key="3">
    <source>
        <dbReference type="EMBL" id="TCO74311.1"/>
    </source>
</evidence>
<feature type="chain" id="PRO_5020184522" evidence="2">
    <location>
        <begin position="34"/>
        <end position="230"/>
    </location>
</feature>
<keyword evidence="4" id="KW-1185">Reference proteome</keyword>
<gene>
    <name evidence="3" type="ORF">EV688_11424</name>
</gene>
<dbReference type="SUPFAM" id="SSF48452">
    <property type="entry name" value="TPR-like"/>
    <property type="match status" value="1"/>
</dbReference>
<keyword evidence="2" id="KW-0732">Signal</keyword>
<dbReference type="PROSITE" id="PS50005">
    <property type="entry name" value="TPR"/>
    <property type="match status" value="1"/>
</dbReference>
<feature type="repeat" description="TPR" evidence="1">
    <location>
        <begin position="152"/>
        <end position="185"/>
    </location>
</feature>